<keyword evidence="2" id="KW-0808">Transferase</keyword>
<evidence type="ECO:0000313" key="2">
    <source>
        <dbReference type="EMBL" id="KAK0447528.1"/>
    </source>
</evidence>
<dbReference type="CDD" id="cd00180">
    <property type="entry name" value="PKc"/>
    <property type="match status" value="1"/>
</dbReference>
<organism evidence="2 3">
    <name type="scientific">Armillaria borealis</name>
    <dbReference type="NCBI Taxonomy" id="47425"/>
    <lineage>
        <taxon>Eukaryota</taxon>
        <taxon>Fungi</taxon>
        <taxon>Dikarya</taxon>
        <taxon>Basidiomycota</taxon>
        <taxon>Agaricomycotina</taxon>
        <taxon>Agaricomycetes</taxon>
        <taxon>Agaricomycetidae</taxon>
        <taxon>Agaricales</taxon>
        <taxon>Marasmiineae</taxon>
        <taxon>Physalacriaceae</taxon>
        <taxon>Armillaria</taxon>
    </lineage>
</organism>
<dbReference type="PROSITE" id="PS50011">
    <property type="entry name" value="PROTEIN_KINASE_DOM"/>
    <property type="match status" value="1"/>
</dbReference>
<feature type="non-terminal residue" evidence="2">
    <location>
        <position position="1"/>
    </location>
</feature>
<dbReference type="InterPro" id="IPR000719">
    <property type="entry name" value="Prot_kinase_dom"/>
</dbReference>
<keyword evidence="2" id="KW-0418">Kinase</keyword>
<dbReference type="EMBL" id="JAUEPT010000011">
    <property type="protein sequence ID" value="KAK0447528.1"/>
    <property type="molecule type" value="Genomic_DNA"/>
</dbReference>
<proteinExistence type="predicted"/>
<dbReference type="Pfam" id="PF07714">
    <property type="entry name" value="PK_Tyr_Ser-Thr"/>
    <property type="match status" value="1"/>
</dbReference>
<dbReference type="InterPro" id="IPR051681">
    <property type="entry name" value="Ser/Thr_Kinases-Pseudokinases"/>
</dbReference>
<evidence type="ECO:0000259" key="1">
    <source>
        <dbReference type="PROSITE" id="PS50011"/>
    </source>
</evidence>
<keyword evidence="3" id="KW-1185">Reference proteome</keyword>
<comment type="caution">
    <text evidence="2">The sequence shown here is derived from an EMBL/GenBank/DDBJ whole genome shotgun (WGS) entry which is preliminary data.</text>
</comment>
<feature type="domain" description="Protein kinase" evidence="1">
    <location>
        <begin position="1"/>
        <end position="165"/>
    </location>
</feature>
<gene>
    <name evidence="2" type="ORF">EV421DRAFT_1706444</name>
</gene>
<dbReference type="GO" id="GO:0004674">
    <property type="term" value="F:protein serine/threonine kinase activity"/>
    <property type="evidence" value="ECO:0007669"/>
    <property type="project" value="TreeGrafter"/>
</dbReference>
<dbReference type="PANTHER" id="PTHR44329:SF214">
    <property type="entry name" value="PROTEIN KINASE DOMAIN-CONTAINING PROTEIN"/>
    <property type="match status" value="1"/>
</dbReference>
<evidence type="ECO:0000313" key="3">
    <source>
        <dbReference type="Proteomes" id="UP001175226"/>
    </source>
</evidence>
<dbReference type="InterPro" id="IPR011009">
    <property type="entry name" value="Kinase-like_dom_sf"/>
</dbReference>
<dbReference type="SUPFAM" id="SSF56112">
    <property type="entry name" value="Protein kinase-like (PK-like)"/>
    <property type="match status" value="1"/>
</dbReference>
<dbReference type="Proteomes" id="UP001175226">
    <property type="component" value="Unassembled WGS sequence"/>
</dbReference>
<accession>A0AA39MVB7</accession>
<dbReference type="Gene3D" id="1.10.510.10">
    <property type="entry name" value="Transferase(Phosphotransferase) domain 1"/>
    <property type="match status" value="1"/>
</dbReference>
<protein>
    <submittedName>
        <fullName evidence="2">Kinase-like domain-containing protein</fullName>
    </submittedName>
</protein>
<dbReference type="GO" id="GO:0005524">
    <property type="term" value="F:ATP binding"/>
    <property type="evidence" value="ECO:0007669"/>
    <property type="project" value="InterPro"/>
</dbReference>
<name>A0AA39MVB7_9AGAR</name>
<dbReference type="PANTHER" id="PTHR44329">
    <property type="entry name" value="SERINE/THREONINE-PROTEIN KINASE TNNI3K-RELATED"/>
    <property type="match status" value="1"/>
</dbReference>
<dbReference type="AlphaFoldDB" id="A0AA39MVB7"/>
<reference evidence="2" key="1">
    <citation type="submission" date="2023-06" db="EMBL/GenBank/DDBJ databases">
        <authorList>
            <consortium name="Lawrence Berkeley National Laboratory"/>
            <person name="Ahrendt S."/>
            <person name="Sahu N."/>
            <person name="Indic B."/>
            <person name="Wong-Bajracharya J."/>
            <person name="Merenyi Z."/>
            <person name="Ke H.-M."/>
            <person name="Monk M."/>
            <person name="Kocsube S."/>
            <person name="Drula E."/>
            <person name="Lipzen A."/>
            <person name="Balint B."/>
            <person name="Henrissat B."/>
            <person name="Andreopoulos B."/>
            <person name="Martin F.M."/>
            <person name="Harder C.B."/>
            <person name="Rigling D."/>
            <person name="Ford K.L."/>
            <person name="Foster G.D."/>
            <person name="Pangilinan J."/>
            <person name="Papanicolaou A."/>
            <person name="Barry K."/>
            <person name="LaButti K."/>
            <person name="Viragh M."/>
            <person name="Koriabine M."/>
            <person name="Yan M."/>
            <person name="Riley R."/>
            <person name="Champramary S."/>
            <person name="Plett K.L."/>
            <person name="Tsai I.J."/>
            <person name="Slot J."/>
            <person name="Sipos G."/>
            <person name="Plett J."/>
            <person name="Nagy L.G."/>
            <person name="Grigoriev I.V."/>
        </authorList>
    </citation>
    <scope>NUCLEOTIDE SEQUENCE</scope>
    <source>
        <strain evidence="2">FPL87.14</strain>
    </source>
</reference>
<dbReference type="InterPro" id="IPR001245">
    <property type="entry name" value="Ser-Thr/Tyr_kinase_cat_dom"/>
</dbReference>
<sequence>REALVWRQLRHENILPFLRVNSSYFEPRHCLISPWMKNGNIIQYLEKNKDHDRLKSIREVASAMDFLHSLDPQVVHGDIPSGLTYSYNNILVYDELRCCLSDFGATIVVATQVPSRGIMTQSSSYWLALELEVYDPNSNDQTFLSARDSYAFGCTIVEVEPFNTY</sequence>